<name>A0A2S7SYI7_9BACT</name>
<dbReference type="Proteomes" id="UP000239872">
    <property type="component" value="Unassembled WGS sequence"/>
</dbReference>
<evidence type="ECO:0000313" key="1">
    <source>
        <dbReference type="EMBL" id="PQJ11982.1"/>
    </source>
</evidence>
<gene>
    <name evidence="1" type="ORF">CJD36_009335</name>
</gene>
<protein>
    <recommendedName>
        <fullName evidence="3">Lipoprotein</fullName>
    </recommendedName>
</protein>
<dbReference type="RefSeq" id="WP_105038862.1">
    <property type="nucleotide sequence ID" value="NZ_PPSL01000002.1"/>
</dbReference>
<comment type="caution">
    <text evidence="1">The sequence shown here is derived from an EMBL/GenBank/DDBJ whole genome shotgun (WGS) entry which is preliminary data.</text>
</comment>
<keyword evidence="2" id="KW-1185">Reference proteome</keyword>
<sequence>MFKSFPIQLLCAIVFIAGCNTPKTEQVKPVRSKQIMLPVTSLNGVLDGYKYELRRENSLQLEHLIVSTDTLHMRYWNDRGQTVDVWSKDLKTYQGVVTSYADTVDLGFFYNRPFRTFYSRVILDTASARWAYTAINSISNIPSDMYIKDWVQGYDGITFSFETSTPVRYTLRTYWSPDAQNDNVKEAKEILYAVNNIDSVLNLSAKFAVLYDTLSPGDYTLCRSSQCALRKFSKKEIQEMHLYEDEVRASTLSKQHFKAAYK</sequence>
<dbReference type="AlphaFoldDB" id="A0A2S7SYI7"/>
<evidence type="ECO:0000313" key="2">
    <source>
        <dbReference type="Proteomes" id="UP000239872"/>
    </source>
</evidence>
<organism evidence="1 2">
    <name type="scientific">Flavipsychrobacter stenotrophus</name>
    <dbReference type="NCBI Taxonomy" id="2077091"/>
    <lineage>
        <taxon>Bacteria</taxon>
        <taxon>Pseudomonadati</taxon>
        <taxon>Bacteroidota</taxon>
        <taxon>Chitinophagia</taxon>
        <taxon>Chitinophagales</taxon>
        <taxon>Chitinophagaceae</taxon>
        <taxon>Flavipsychrobacter</taxon>
    </lineage>
</organism>
<evidence type="ECO:0008006" key="3">
    <source>
        <dbReference type="Google" id="ProtNLM"/>
    </source>
</evidence>
<accession>A0A2S7SYI7</accession>
<proteinExistence type="predicted"/>
<reference evidence="1 2" key="1">
    <citation type="submission" date="2018-01" db="EMBL/GenBank/DDBJ databases">
        <title>A novel member of the phylum Bacteroidetes isolated from glacier ice.</title>
        <authorList>
            <person name="Liu Q."/>
            <person name="Xin Y.-H."/>
        </authorList>
    </citation>
    <scope>NUCLEOTIDE SEQUENCE [LARGE SCALE GENOMIC DNA]</scope>
    <source>
        <strain evidence="1 2">RB1R16</strain>
    </source>
</reference>
<dbReference type="OrthoDB" id="982108at2"/>
<dbReference type="EMBL" id="PPSL01000002">
    <property type="protein sequence ID" value="PQJ11982.1"/>
    <property type="molecule type" value="Genomic_DNA"/>
</dbReference>
<dbReference type="PROSITE" id="PS51257">
    <property type="entry name" value="PROKAR_LIPOPROTEIN"/>
    <property type="match status" value="1"/>
</dbReference>